<feature type="region of interest" description="Disordered" evidence="1">
    <location>
        <begin position="703"/>
        <end position="759"/>
    </location>
</feature>
<dbReference type="EMBL" id="HE796869">
    <property type="protein sequence ID" value="CCL98103.1"/>
    <property type="molecule type" value="Genomic_DNA"/>
</dbReference>
<organism evidence="4 5">
    <name type="scientific">Fibroporia radiculosa</name>
    <dbReference type="NCBI Taxonomy" id="599839"/>
    <lineage>
        <taxon>Eukaryota</taxon>
        <taxon>Fungi</taxon>
        <taxon>Dikarya</taxon>
        <taxon>Basidiomycota</taxon>
        <taxon>Agaricomycotina</taxon>
        <taxon>Agaricomycetes</taxon>
        <taxon>Polyporales</taxon>
        <taxon>Fibroporiaceae</taxon>
        <taxon>Fibroporia</taxon>
    </lineage>
</organism>
<feature type="region of interest" description="Disordered" evidence="1">
    <location>
        <begin position="499"/>
        <end position="564"/>
    </location>
</feature>
<dbReference type="Proteomes" id="UP000006352">
    <property type="component" value="Unassembled WGS sequence"/>
</dbReference>
<feature type="domain" description="CSC1/OSCA1-like 7TM region" evidence="3">
    <location>
        <begin position="860"/>
        <end position="1124"/>
    </location>
</feature>
<feature type="transmembrane region" description="Helical" evidence="2">
    <location>
        <begin position="145"/>
        <end position="170"/>
    </location>
</feature>
<feature type="compositionally biased region" description="Basic residues" evidence="1">
    <location>
        <begin position="543"/>
        <end position="553"/>
    </location>
</feature>
<feature type="transmembrane region" description="Helical" evidence="2">
    <location>
        <begin position="1046"/>
        <end position="1066"/>
    </location>
</feature>
<feature type="transmembrane region" description="Helical" evidence="2">
    <location>
        <begin position="989"/>
        <end position="1013"/>
    </location>
</feature>
<dbReference type="InterPro" id="IPR003864">
    <property type="entry name" value="CSC1/OSCA1-like_7TM"/>
</dbReference>
<dbReference type="InterPro" id="IPR045122">
    <property type="entry name" value="Csc1-like"/>
</dbReference>
<dbReference type="OrthoDB" id="2591106at2759"/>
<dbReference type="PANTHER" id="PTHR13018">
    <property type="entry name" value="PROBABLE MEMBRANE PROTEIN DUF221-RELATED"/>
    <property type="match status" value="1"/>
</dbReference>
<sequence>MNDPALSTVPRLAPRFQRLDDTDENVPRFRWSTLIGNMDISNESPSSKTDVVDAPSLSPTIPPSASVSTSVLPLESVSTGGATDIDPDTSFKYAPPALPSSVYFNAHFSFDDSTIFSSSATNFLYPRAAAQGQPVCIGDGLDVSAIGVLSTIVLSTVFGSVIWVSAFDLIQVDRPPIRLQVILRFYSTPLSSGIRLEGMVCSTRRPKSLSDSVGAFLFPHVPLIPTLSAQTSRSGKSVARDRDDEYFPSDEELTLRVLWTCVLIISGWAFLGIAGLLPLYLVATPCIAHSISPFQYAGQYSTLQDLSLLRILHLLDGSTNVQDLMVRATVASLDTAPYVRIRLIVLTILAIVLFLWPALWAIMREYNKLVAYRDRWVNERCHGVEMGWLSARRAPGLVGWGEKRLKEFIVKAGLSSSLEVHEKTNGQSKRRRRRTQDWSEAEKDSLGVDIQSLFSVGDTTQLALLIDERDEVLENLEVAEAKYIQSFRLSTPDPSIADFQPPLTAISEEPGSATRPVISRPLPLGSVPARGERSSSGSSNKHSQSRRKRRRGRNPAFGSSSLPPTSYVMPSQYYKLRGVQGLSGGQFADVDKDVLPAARSPSLVDSFNQRVVGSRFQEVDSSSPTVGRIPVGSQVTMSKSGHLVASASDSPVPDIGLWGPNSHNSWDTTEYDTFPYTPWIPHGSQDPILEEFEEDWHDVLNEDPEAFDNGEEYPEDKRKRPRPPRARNGIEAHRESFPLRKRAAPAPEDVPPPHLRLQPRQPFVRPLSGVDHDTLGVIYSEISLWRSKLKVINAEIGEVQRECYNDIAEGARIKGWLMIGRGLRFLPGMQLIEGRAKEDIRWDELQNEGSFARTFGFWTITIPVACMLGVVLVAAAGLFLSTAPDFSHYYPFLGRLNEGNQLGAGIATNLVAALLAILFISLALSVVHYTGQLVRTVSLSGSQLFIFKAVFYVATLAGGAALFTAGALLFAMHSFSDHIGDTLSVADGIIYMSVLAMLMILTVAVVFPGLLLLQPVRLWRVLRAEKEAVTSRQRFRAVYPRTYNPSYVLSCTILAFAYSAAFTLLFPLVAPAALLLLLFTVIAYRFLIGYVYGRTHSSTGGLLQIWLLQRFASLLAFQPLILGLIFLTRALWVEGGILCGFALFVIVFVECYCGWRTRQPSRRLLNPITLDSLDTFARTAQPGKNASMDEESRSLVSSGRNTRLRGSFASILDMMSLTLAVAPSPAETRGAVPLATETLDDLTATERAARTHPDAPPHLPPLPFADHAEEMAGILYAPELLAPPPVIWLPNDTGGIGRSEAYDLERYHHLRVTLDVRAKEDVVSRRSSQARRQGSS</sequence>
<keyword evidence="5" id="KW-1185">Reference proteome</keyword>
<dbReference type="STRING" id="599839.J7SCG4"/>
<reference evidence="4 5" key="1">
    <citation type="journal article" date="2012" name="Appl. Environ. Microbiol.">
        <title>Short-read sequencing for genomic analysis of the brown rot fungus Fibroporia radiculosa.</title>
        <authorList>
            <person name="Tang J.D."/>
            <person name="Perkins A.D."/>
            <person name="Sonstegard T.S."/>
            <person name="Schroeder S.G."/>
            <person name="Burgess S.C."/>
            <person name="Diehl S.V."/>
        </authorList>
    </citation>
    <scope>NUCLEOTIDE SEQUENCE [LARGE SCALE GENOMIC DNA]</scope>
    <source>
        <strain evidence="4 5">TFFH 294</strain>
    </source>
</reference>
<keyword evidence="2" id="KW-1133">Transmembrane helix</keyword>
<gene>
    <name evidence="4" type="ORF">FIBRA_00097</name>
</gene>
<dbReference type="Pfam" id="PF02714">
    <property type="entry name" value="RSN1_7TM"/>
    <property type="match status" value="1"/>
</dbReference>
<feature type="transmembrane region" description="Helical" evidence="2">
    <location>
        <begin position="945"/>
        <end position="969"/>
    </location>
</feature>
<dbReference type="GeneID" id="24093014"/>
<feature type="transmembrane region" description="Helical" evidence="2">
    <location>
        <begin position="1132"/>
        <end position="1155"/>
    </location>
</feature>
<dbReference type="InParanoid" id="J7SCG4"/>
<dbReference type="HOGENOM" id="CLU_005496_0_0_1"/>
<feature type="compositionally biased region" description="Acidic residues" evidence="1">
    <location>
        <begin position="703"/>
        <end position="714"/>
    </location>
</feature>
<dbReference type="GO" id="GO:0005227">
    <property type="term" value="F:calcium-activated cation channel activity"/>
    <property type="evidence" value="ECO:0007669"/>
    <property type="project" value="InterPro"/>
</dbReference>
<feature type="transmembrane region" description="Helical" evidence="2">
    <location>
        <begin position="855"/>
        <end position="882"/>
    </location>
</feature>
<evidence type="ECO:0000256" key="2">
    <source>
        <dbReference type="SAM" id="Phobius"/>
    </source>
</evidence>
<name>J7SCG4_9APHY</name>
<feature type="transmembrane region" description="Helical" evidence="2">
    <location>
        <begin position="257"/>
        <end position="283"/>
    </location>
</feature>
<evidence type="ECO:0000313" key="5">
    <source>
        <dbReference type="Proteomes" id="UP000006352"/>
    </source>
</evidence>
<evidence type="ECO:0000259" key="3">
    <source>
        <dbReference type="Pfam" id="PF02714"/>
    </source>
</evidence>
<keyword evidence="2" id="KW-0812">Transmembrane</keyword>
<feature type="transmembrane region" description="Helical" evidence="2">
    <location>
        <begin position="341"/>
        <end position="363"/>
    </location>
</feature>
<evidence type="ECO:0000256" key="1">
    <source>
        <dbReference type="SAM" id="MobiDB-lite"/>
    </source>
</evidence>
<feature type="transmembrane region" description="Helical" evidence="2">
    <location>
        <begin position="1072"/>
        <end position="1093"/>
    </location>
</feature>
<feature type="transmembrane region" description="Helical" evidence="2">
    <location>
        <begin position="902"/>
        <end position="924"/>
    </location>
</feature>
<feature type="compositionally biased region" description="Basic and acidic residues" evidence="1">
    <location>
        <begin position="728"/>
        <end position="738"/>
    </location>
</feature>
<dbReference type="RefSeq" id="XP_012177386.1">
    <property type="nucleotide sequence ID" value="XM_012321996.1"/>
</dbReference>
<dbReference type="PANTHER" id="PTHR13018:SF5">
    <property type="entry name" value="RE44586P"/>
    <property type="match status" value="1"/>
</dbReference>
<feature type="transmembrane region" description="Helical" evidence="2">
    <location>
        <begin position="1105"/>
        <end position="1126"/>
    </location>
</feature>
<accession>J7SCG4</accession>
<evidence type="ECO:0000313" key="4">
    <source>
        <dbReference type="EMBL" id="CCL98103.1"/>
    </source>
</evidence>
<proteinExistence type="predicted"/>
<protein>
    <recommendedName>
        <fullName evidence="3">CSC1/OSCA1-like 7TM region domain-containing protein</fullName>
    </recommendedName>
</protein>
<keyword evidence="2" id="KW-0472">Membrane</keyword>
<dbReference type="GO" id="GO:0005886">
    <property type="term" value="C:plasma membrane"/>
    <property type="evidence" value="ECO:0007669"/>
    <property type="project" value="TreeGrafter"/>
</dbReference>